<dbReference type="GeneID" id="41971256"/>
<organism evidence="2 3">
    <name type="scientific">Thyridium curvatum</name>
    <dbReference type="NCBI Taxonomy" id="1093900"/>
    <lineage>
        <taxon>Eukaryota</taxon>
        <taxon>Fungi</taxon>
        <taxon>Dikarya</taxon>
        <taxon>Ascomycota</taxon>
        <taxon>Pezizomycotina</taxon>
        <taxon>Sordariomycetes</taxon>
        <taxon>Sordariomycetidae</taxon>
        <taxon>Thyridiales</taxon>
        <taxon>Thyridiaceae</taxon>
        <taxon>Thyridium</taxon>
    </lineage>
</organism>
<gene>
    <name evidence="2" type="ORF">E0L32_003809</name>
</gene>
<sequence length="590" mass="66931">MSQRLCPPCTKAILKIDAVSRDEPGSTVYELTEERKATPISKAAAKCALCNLVHTYLTQYADSALPDDDERSSYYEKWETKPTAKIEYIMFGRTLDTTAGEELYPDDSLFLSMTRDLRSFTFNVWVEEEFANSTNYHPECTQSISGEVLVEGETLLPARVLEVNVEGNSDIVRLRETDNEKARYCTLSHCWGTEDRRPYTVTTGNLEKALSGLRLTELPRTFREAIAMTRALGVDYLWIDSLCIIQDSESDWLAQSQQMGRIYQGAFVVLAAADSENATEGLLVTERHPELTVRIPGSALGQKNSGTTINLNLMTLHESDPDQSRLRSRAWAFQEWLLARRLLLFMRGGITWKCKKRGHSDAPLDQILPWRYTLLPETEQGAGKAELERWFSLISYYSSTNLTVKTDRLIALQGVVNEINLRRQQKYFAGVWEKDLAVQLAWHCVSDNSKEDLPHLPSWSWAAMGGRKDYAFTAGFRYYPGMSTEAESSVAFDSLGKILIASGDLRRVLCRQVYLSNNPTSTLPTKASAVRRRFFFTAMRRSRMRGYRIAIYELALDAESEGIGAVIFDSQPVLDVYMLPLVSFEGDRWR</sequence>
<name>A0A507B095_9PEZI</name>
<dbReference type="Pfam" id="PF06985">
    <property type="entry name" value="HET"/>
    <property type="match status" value="1"/>
</dbReference>
<dbReference type="Proteomes" id="UP000319257">
    <property type="component" value="Unassembled WGS sequence"/>
</dbReference>
<protein>
    <recommendedName>
        <fullName evidence="1">Heterokaryon incompatibility domain-containing protein</fullName>
    </recommendedName>
</protein>
<dbReference type="InterPro" id="IPR010730">
    <property type="entry name" value="HET"/>
</dbReference>
<dbReference type="PANTHER" id="PTHR33112">
    <property type="entry name" value="DOMAIN PROTEIN, PUTATIVE-RELATED"/>
    <property type="match status" value="1"/>
</dbReference>
<dbReference type="RefSeq" id="XP_030998226.1">
    <property type="nucleotide sequence ID" value="XM_031138150.1"/>
</dbReference>
<evidence type="ECO:0000259" key="1">
    <source>
        <dbReference type="Pfam" id="PF06985"/>
    </source>
</evidence>
<dbReference type="OrthoDB" id="3486565at2759"/>
<evidence type="ECO:0000313" key="2">
    <source>
        <dbReference type="EMBL" id="TPX16515.1"/>
    </source>
</evidence>
<proteinExistence type="predicted"/>
<comment type="caution">
    <text evidence="2">The sequence shown here is derived from an EMBL/GenBank/DDBJ whole genome shotgun (WGS) entry which is preliminary data.</text>
</comment>
<dbReference type="AlphaFoldDB" id="A0A507B095"/>
<keyword evidence="3" id="KW-1185">Reference proteome</keyword>
<dbReference type="InParanoid" id="A0A507B095"/>
<evidence type="ECO:0000313" key="3">
    <source>
        <dbReference type="Proteomes" id="UP000319257"/>
    </source>
</evidence>
<accession>A0A507B095</accession>
<dbReference type="STRING" id="1093900.A0A507B095"/>
<dbReference type="PANTHER" id="PTHR33112:SF10">
    <property type="entry name" value="TOL"/>
    <property type="match status" value="1"/>
</dbReference>
<feature type="domain" description="Heterokaryon incompatibility" evidence="1">
    <location>
        <begin position="184"/>
        <end position="335"/>
    </location>
</feature>
<dbReference type="EMBL" id="SKBQ01000017">
    <property type="protein sequence ID" value="TPX16515.1"/>
    <property type="molecule type" value="Genomic_DNA"/>
</dbReference>
<reference evidence="2 3" key="1">
    <citation type="submission" date="2019-06" db="EMBL/GenBank/DDBJ databases">
        <title>Draft genome sequence of the filamentous fungus Phialemoniopsis curvata isolated from diesel fuel.</title>
        <authorList>
            <person name="Varaljay V.A."/>
            <person name="Lyon W.J."/>
            <person name="Crouch A.L."/>
            <person name="Drake C.E."/>
            <person name="Hollomon J.M."/>
            <person name="Nadeau L.J."/>
            <person name="Nunn H.S."/>
            <person name="Stevenson B.S."/>
            <person name="Bojanowski C.L."/>
            <person name="Crookes-Goodson W.J."/>
        </authorList>
    </citation>
    <scope>NUCLEOTIDE SEQUENCE [LARGE SCALE GENOMIC DNA]</scope>
    <source>
        <strain evidence="2 3">D216</strain>
    </source>
</reference>